<name>A0ABV2HDI4_9HYPH</name>
<keyword evidence="6" id="KW-1185">Reference proteome</keyword>
<dbReference type="InterPro" id="IPR008978">
    <property type="entry name" value="HSP20-like_chaperone"/>
</dbReference>
<gene>
    <name evidence="5" type="ORF">ABID21_004751</name>
</gene>
<dbReference type="Gene3D" id="2.60.40.790">
    <property type="match status" value="1"/>
</dbReference>
<organism evidence="5 6">
    <name type="scientific">Pseudorhizobium tarimense</name>
    <dbReference type="NCBI Taxonomy" id="1079109"/>
    <lineage>
        <taxon>Bacteria</taxon>
        <taxon>Pseudomonadati</taxon>
        <taxon>Pseudomonadota</taxon>
        <taxon>Alphaproteobacteria</taxon>
        <taxon>Hyphomicrobiales</taxon>
        <taxon>Rhizobiaceae</taxon>
        <taxon>Rhizobium/Agrobacterium group</taxon>
        <taxon>Pseudorhizobium</taxon>
    </lineage>
</organism>
<dbReference type="EMBL" id="JBEPLJ010000028">
    <property type="protein sequence ID" value="MET3588615.1"/>
    <property type="molecule type" value="Genomic_DNA"/>
</dbReference>
<keyword evidence="1" id="KW-0346">Stress response</keyword>
<dbReference type="Pfam" id="PF00011">
    <property type="entry name" value="HSP20"/>
    <property type="match status" value="1"/>
</dbReference>
<evidence type="ECO:0000256" key="2">
    <source>
        <dbReference type="PROSITE-ProRule" id="PRU00285"/>
    </source>
</evidence>
<dbReference type="InterPro" id="IPR002068">
    <property type="entry name" value="A-crystallin/Hsp20_dom"/>
</dbReference>
<comment type="caution">
    <text evidence="5">The sequence shown here is derived from an EMBL/GenBank/DDBJ whole genome shotgun (WGS) entry which is preliminary data.</text>
</comment>
<dbReference type="InterPro" id="IPR044587">
    <property type="entry name" value="HSP21-like"/>
</dbReference>
<dbReference type="PANTHER" id="PTHR46733:SF4">
    <property type="entry name" value="HEAT SHOCK PROTEIN 21, CHLOROPLASTIC"/>
    <property type="match status" value="1"/>
</dbReference>
<proteinExistence type="inferred from homology"/>
<evidence type="ECO:0000313" key="6">
    <source>
        <dbReference type="Proteomes" id="UP001549031"/>
    </source>
</evidence>
<protein>
    <submittedName>
        <fullName evidence="5">HSP20 family protein</fullName>
    </submittedName>
</protein>
<dbReference type="PROSITE" id="PS01031">
    <property type="entry name" value="SHSP"/>
    <property type="match status" value="1"/>
</dbReference>
<dbReference type="Proteomes" id="UP001549031">
    <property type="component" value="Unassembled WGS sequence"/>
</dbReference>
<sequence length="168" mass="19302">MTIRDLIPWGRNNGHWTPTAFNENREPLLSLHREVNRLFDDVFRGFGVGLPSLNGGVSFGNVWPSVEISDQDNEIKVTAEVPGLDEKDIEVLLNDGVLTLRGEKRSETEDKERQLSERYYGRFERRIPLAYEVEEDKVDAQFKNGLLTVVLPKTEKAQSRVKRIAIRH</sequence>
<dbReference type="RefSeq" id="WP_247246268.1">
    <property type="nucleotide sequence ID" value="NZ_JALJRA010000029.1"/>
</dbReference>
<dbReference type="CDD" id="cd06464">
    <property type="entry name" value="ACD_sHsps-like"/>
    <property type="match status" value="1"/>
</dbReference>
<feature type="domain" description="SHSP" evidence="4">
    <location>
        <begin position="57"/>
        <end position="168"/>
    </location>
</feature>
<evidence type="ECO:0000313" key="5">
    <source>
        <dbReference type="EMBL" id="MET3588615.1"/>
    </source>
</evidence>
<evidence type="ECO:0000256" key="3">
    <source>
        <dbReference type="RuleBase" id="RU003616"/>
    </source>
</evidence>
<reference evidence="5 6" key="1">
    <citation type="submission" date="2024-06" db="EMBL/GenBank/DDBJ databases">
        <title>Genomic Encyclopedia of Type Strains, Phase IV (KMG-IV): sequencing the most valuable type-strain genomes for metagenomic binning, comparative biology and taxonomic classification.</title>
        <authorList>
            <person name="Goeker M."/>
        </authorList>
    </citation>
    <scope>NUCLEOTIDE SEQUENCE [LARGE SCALE GENOMIC DNA]</scope>
    <source>
        <strain evidence="5 6">DSM 105042</strain>
    </source>
</reference>
<accession>A0ABV2HDI4</accession>
<dbReference type="SUPFAM" id="SSF49764">
    <property type="entry name" value="HSP20-like chaperones"/>
    <property type="match status" value="1"/>
</dbReference>
<evidence type="ECO:0000256" key="1">
    <source>
        <dbReference type="ARBA" id="ARBA00023016"/>
    </source>
</evidence>
<dbReference type="PANTHER" id="PTHR46733">
    <property type="entry name" value="26.5 KDA HEAT SHOCK PROTEIN, MITOCHONDRIAL"/>
    <property type="match status" value="1"/>
</dbReference>
<comment type="similarity">
    <text evidence="2 3">Belongs to the small heat shock protein (HSP20) family.</text>
</comment>
<evidence type="ECO:0000259" key="4">
    <source>
        <dbReference type="PROSITE" id="PS01031"/>
    </source>
</evidence>